<dbReference type="GO" id="GO:0016787">
    <property type="term" value="F:hydrolase activity"/>
    <property type="evidence" value="ECO:0007669"/>
    <property type="project" value="UniProtKB-KW"/>
</dbReference>
<dbReference type="Proteomes" id="UP000288943">
    <property type="component" value="Chromosome"/>
</dbReference>
<gene>
    <name evidence="6" type="ORF">M5X16_08465</name>
    <name evidence="7" type="ORF">PC41400_07705</name>
</gene>
<dbReference type="InterPro" id="IPR006311">
    <property type="entry name" value="TAT_signal"/>
</dbReference>
<evidence type="ECO:0000256" key="1">
    <source>
        <dbReference type="ARBA" id="ARBA00022723"/>
    </source>
</evidence>
<evidence type="ECO:0000256" key="4">
    <source>
        <dbReference type="ARBA" id="ARBA00025742"/>
    </source>
</evidence>
<evidence type="ECO:0000313" key="7">
    <source>
        <dbReference type="EMBL" id="QAV17553.1"/>
    </source>
</evidence>
<proteinExistence type="inferred from homology"/>
<dbReference type="OrthoDB" id="1645838at2"/>
<reference evidence="7 8" key="1">
    <citation type="submission" date="2018-01" db="EMBL/GenBank/DDBJ databases">
        <title>The whole genome sequencing and assembly of Paenibacillus chitinolyticus KCCM 41400 strain.</title>
        <authorList>
            <person name="Kim J.-Y."/>
            <person name="Park M.-K."/>
            <person name="Lee Y.-J."/>
            <person name="Yi H."/>
            <person name="Bahn Y.-S."/>
            <person name="Kim J.F."/>
            <person name="Lee D.-W."/>
        </authorList>
    </citation>
    <scope>NUCLEOTIDE SEQUENCE [LARGE SCALE GENOMIC DNA]</scope>
    <source>
        <strain evidence="7 8">KCCM 41400</strain>
    </source>
</reference>
<name>A0A410WT73_9BACL</name>
<keyword evidence="3" id="KW-0408">Iron</keyword>
<accession>A0A410WT73</accession>
<evidence type="ECO:0000313" key="6">
    <source>
        <dbReference type="EMBL" id="MCY9595803.1"/>
    </source>
</evidence>
<dbReference type="InterPro" id="IPR029052">
    <property type="entry name" value="Metallo-depent_PP-like"/>
</dbReference>
<evidence type="ECO:0000259" key="5">
    <source>
        <dbReference type="Pfam" id="PF00149"/>
    </source>
</evidence>
<dbReference type="InterPro" id="IPR004843">
    <property type="entry name" value="Calcineurin-like_PHP"/>
</dbReference>
<dbReference type="RefSeq" id="WP_042229208.1">
    <property type="nucleotide sequence ID" value="NZ_CP026520.1"/>
</dbReference>
<dbReference type="PROSITE" id="PS51318">
    <property type="entry name" value="TAT"/>
    <property type="match status" value="1"/>
</dbReference>
<sequence length="345" mass="38116">MNRRQFLRSLAGAIAAASLGAAAFYTFFTRGASKELGSGLNAASPGPSGTPTPVPAGPGKLLASFWLLSDLHVTPYDSGTSDKLKKALADLVKPEHPGDALILGGDLTEYGSDNDYKQLKNVLSGFKLPPLYANMGNHDYYDIWIDGKGSFATETQPNGKTDAQSRQRFQAFMKTERPYGKFEAGRIPVFLLSQEAYVQEKPEVGEGAWYSDTQLDWLKAELAKLENHLPVLVMIHQPLPQEGSDGGTHRVIRANELRAILAPYPNVFVFSGHTHRDFTANHYTRHATFHWFSNSTVGRSRSKVLSQGMYIQVYEHEVRVRGREFSNASWIGAADWTVPLKKAAD</sequence>
<dbReference type="EMBL" id="JAMDMJ010000008">
    <property type="protein sequence ID" value="MCY9595803.1"/>
    <property type="molecule type" value="Genomic_DNA"/>
</dbReference>
<dbReference type="Pfam" id="PF00149">
    <property type="entry name" value="Metallophos"/>
    <property type="match status" value="1"/>
</dbReference>
<dbReference type="EMBL" id="CP026520">
    <property type="protein sequence ID" value="QAV17553.1"/>
    <property type="molecule type" value="Genomic_DNA"/>
</dbReference>
<comment type="similarity">
    <text evidence="4">Belongs to the cyclic nucleotide phosphodiesterase class-III family.</text>
</comment>
<dbReference type="GO" id="GO:0046872">
    <property type="term" value="F:metal ion binding"/>
    <property type="evidence" value="ECO:0007669"/>
    <property type="project" value="UniProtKB-KW"/>
</dbReference>
<dbReference type="Proteomes" id="UP001527202">
    <property type="component" value="Unassembled WGS sequence"/>
</dbReference>
<dbReference type="InterPro" id="IPR050884">
    <property type="entry name" value="CNP_phosphodiesterase-III"/>
</dbReference>
<dbReference type="GeneID" id="95374696"/>
<dbReference type="Gene3D" id="3.60.21.10">
    <property type="match status" value="1"/>
</dbReference>
<dbReference type="AlphaFoldDB" id="A0A410WT73"/>
<dbReference type="PANTHER" id="PTHR42988">
    <property type="entry name" value="PHOSPHOHYDROLASE"/>
    <property type="match status" value="1"/>
</dbReference>
<keyword evidence="2 7" id="KW-0378">Hydrolase</keyword>
<protein>
    <submittedName>
        <fullName evidence="6">Metallophosphoesterase</fullName>
    </submittedName>
    <submittedName>
        <fullName evidence="7">Phosphohydrolase</fullName>
    </submittedName>
</protein>
<keyword evidence="9" id="KW-1185">Reference proteome</keyword>
<evidence type="ECO:0000313" key="9">
    <source>
        <dbReference type="Proteomes" id="UP001527202"/>
    </source>
</evidence>
<reference evidence="6 9" key="2">
    <citation type="submission" date="2022-05" db="EMBL/GenBank/DDBJ databases">
        <title>Genome Sequencing of Bee-Associated Microbes.</title>
        <authorList>
            <person name="Dunlap C."/>
        </authorList>
    </citation>
    <scope>NUCLEOTIDE SEQUENCE [LARGE SCALE GENOMIC DNA]</scope>
    <source>
        <strain evidence="6 9">NRRL B-23120</strain>
    </source>
</reference>
<feature type="domain" description="Calcineurin-like phosphoesterase" evidence="5">
    <location>
        <begin position="65"/>
        <end position="276"/>
    </location>
</feature>
<organism evidence="7 8">
    <name type="scientific">Paenibacillus chitinolyticus</name>
    <dbReference type="NCBI Taxonomy" id="79263"/>
    <lineage>
        <taxon>Bacteria</taxon>
        <taxon>Bacillati</taxon>
        <taxon>Bacillota</taxon>
        <taxon>Bacilli</taxon>
        <taxon>Bacillales</taxon>
        <taxon>Paenibacillaceae</taxon>
        <taxon>Paenibacillus</taxon>
    </lineage>
</organism>
<dbReference type="KEGG" id="pchi:PC41400_07705"/>
<evidence type="ECO:0000256" key="2">
    <source>
        <dbReference type="ARBA" id="ARBA00022801"/>
    </source>
</evidence>
<keyword evidence="1" id="KW-0479">Metal-binding</keyword>
<evidence type="ECO:0000256" key="3">
    <source>
        <dbReference type="ARBA" id="ARBA00023004"/>
    </source>
</evidence>
<dbReference type="PANTHER" id="PTHR42988:SF2">
    <property type="entry name" value="CYCLIC NUCLEOTIDE PHOSPHODIESTERASE CBUA0032-RELATED"/>
    <property type="match status" value="1"/>
</dbReference>
<evidence type="ECO:0000313" key="8">
    <source>
        <dbReference type="Proteomes" id="UP000288943"/>
    </source>
</evidence>
<dbReference type="SUPFAM" id="SSF56300">
    <property type="entry name" value="Metallo-dependent phosphatases"/>
    <property type="match status" value="1"/>
</dbReference>